<organism evidence="1 2">
    <name type="scientific">Dulcicalothrix desertica PCC 7102</name>
    <dbReference type="NCBI Taxonomy" id="232991"/>
    <lineage>
        <taxon>Bacteria</taxon>
        <taxon>Bacillati</taxon>
        <taxon>Cyanobacteriota</taxon>
        <taxon>Cyanophyceae</taxon>
        <taxon>Nostocales</taxon>
        <taxon>Calotrichaceae</taxon>
        <taxon>Dulcicalothrix</taxon>
    </lineage>
</organism>
<comment type="caution">
    <text evidence="1">The sequence shown here is derived from an EMBL/GenBank/DDBJ whole genome shotgun (WGS) entry which is preliminary data.</text>
</comment>
<reference evidence="1" key="2">
    <citation type="journal article" date="2019" name="Genome Biol. Evol.">
        <title>Day and night: Metabolic profiles and evolutionary relationships of six axenic non-marine cyanobacteria.</title>
        <authorList>
            <person name="Will S.E."/>
            <person name="Henke P."/>
            <person name="Boedeker C."/>
            <person name="Huang S."/>
            <person name="Brinkmann H."/>
            <person name="Rohde M."/>
            <person name="Jarek M."/>
            <person name="Friedl T."/>
            <person name="Seufert S."/>
            <person name="Schumacher M."/>
            <person name="Overmann J."/>
            <person name="Neumann-Schaal M."/>
            <person name="Petersen J."/>
        </authorList>
    </citation>
    <scope>NUCLEOTIDE SEQUENCE [LARGE SCALE GENOMIC DNA]</scope>
    <source>
        <strain evidence="1">PCC 7102</strain>
    </source>
</reference>
<dbReference type="AlphaFoldDB" id="A0A433UZB1"/>
<evidence type="ECO:0000313" key="2">
    <source>
        <dbReference type="Proteomes" id="UP000271624"/>
    </source>
</evidence>
<evidence type="ECO:0000313" key="1">
    <source>
        <dbReference type="EMBL" id="RUS99158.1"/>
    </source>
</evidence>
<reference evidence="1" key="1">
    <citation type="submission" date="2018-12" db="EMBL/GenBank/DDBJ databases">
        <authorList>
            <person name="Will S."/>
            <person name="Neumann-Schaal M."/>
            <person name="Henke P."/>
        </authorList>
    </citation>
    <scope>NUCLEOTIDE SEQUENCE</scope>
    <source>
        <strain evidence="1">PCC 7102</strain>
    </source>
</reference>
<sequence length="164" mass="19421">MDDIALSKWKKQIAIHQQQVTTNEPIEEVSLFDVPKSHVDPNFIDPFTLHLSALSFYRLPVDSPGQACLYFVIDSTANLLLYIGETCKSNKRWKGVHDCKRYIENYQDLHHRYKLETAVNIGFWWDAPVPTRPRQRLELELIKKWKSPFNKENWKYWGQPFGKE</sequence>
<dbReference type="EMBL" id="RSCL01000027">
    <property type="protein sequence ID" value="RUS99158.1"/>
    <property type="molecule type" value="Genomic_DNA"/>
</dbReference>
<gene>
    <name evidence="1" type="ORF">DSM106972_078600</name>
</gene>
<proteinExistence type="predicted"/>
<accession>A0A433UZB1</accession>
<protein>
    <recommendedName>
        <fullName evidence="3">GIY-YIG domain-containing protein</fullName>
    </recommendedName>
</protein>
<name>A0A433UZB1_9CYAN</name>
<evidence type="ECO:0008006" key="3">
    <source>
        <dbReference type="Google" id="ProtNLM"/>
    </source>
</evidence>
<keyword evidence="2" id="KW-1185">Reference proteome</keyword>
<dbReference type="Proteomes" id="UP000271624">
    <property type="component" value="Unassembled WGS sequence"/>
</dbReference>